<keyword evidence="5" id="KW-0175">Coiled coil</keyword>
<keyword evidence="2" id="KW-0479">Metal-binding</keyword>
<evidence type="ECO:0000256" key="6">
    <source>
        <dbReference type="SAM" id="MobiDB-lite"/>
    </source>
</evidence>
<dbReference type="CDD" id="cd12148">
    <property type="entry name" value="fungal_TF_MHR"/>
    <property type="match status" value="1"/>
</dbReference>
<sequence length="1071" mass="124780">MLTFNTNNNNNNGNNQDSINNNNIQDIASTYHPFNLFNNIPNTIKPIINNINVNGINAKHNPTDAETNHNFISSNPSSFHMQDQNQIKMYPSHVYTSSPSFVTYNSNLGTNTGTNIMINPNNNLTQQVPLSYVVSNQHTIAPFATSYIPTQVLTSSNHFNSVLNSSIGNNNSNNNNDNYNGNSSQIPISNSRVDKKELSNTININSEIISTYKQFKRNNRACDTCREKKIKCGPLDPTIGKCNNCIKRKRPCTFNFHLILERNKQNKKKKLRDQMNSAAKRIERLTNKNVQTDKIEQNENLSSQLETKNNHLVDKLLRKLYLSNDIEFNCIGLLNDITSRTEVPNIDVEFAPKCKYKQYRTTLFSSNKLVWIACKIDSFKKKNKSNQEESNSTLNDFYEPIKKHFNEISKWYMIQLKKLTNFDIFLKKDQNGNHMLFDLPEDIEKTNRILESLHFSLLFFITPIVTSEETDILVKKYYNKEDMEFPEIFLLNVSVLFGIQSFYVLHSKDSIQIRKDNHMPSIEYMEAIEKKLFSNCTYCYNKVMIHSSNIYVLKALLLWSKYISITLSNELGLDIFTKATYIIQALGLHKKSYYNGLSKKDFISAKGLWWYCISLDRLNATNLSMSPLIFYESTFPTYMSKEIFLSDLNTLLEYDNKKDEQMSNFEDAVDYAASHYEYFTLLITYYGSHVSKYEDEVMATCFSSQSILTSSFDQLLDKTLAINMSLLKWRENLHPAVRLETFKDYYKILSLQNTQQKPEFQFEVICCYIITYHFRYLTLLITLNLFIISLIDDNIANVANNSDAFARLRQIKKESIIKYTEYAHKILRTFCTLKSQPFIYRECLYFFYTAVFALMFKIIDRLNDKTAQLDNMVLLEVLHRPYHIMLEKEQNSKIRENMKWNAGYYIYVHLLKTITESTLNDDLYLNTFAQKSNIYEASLTLMTRVAKLAKEKAITELESADIDQTEFSEKSCKIFSGLTKFFIDFLKDENIPTADTIKKYMNHCSNKQCPQSNKKVPADCSIFTAQETEPEYTEERILKDFNENIGFLTYGTFFYDRDLFLSETLKDWNLI</sequence>
<dbReference type="Pfam" id="PF00172">
    <property type="entry name" value="Zn_clus"/>
    <property type="match status" value="1"/>
</dbReference>
<evidence type="ECO:0000256" key="4">
    <source>
        <dbReference type="ARBA" id="ARBA00023242"/>
    </source>
</evidence>
<accession>A0AAN7WJH0</accession>
<dbReference type="PANTHER" id="PTHR46910:SF3">
    <property type="entry name" value="HALOTOLERANCE PROTEIN 9-RELATED"/>
    <property type="match status" value="1"/>
</dbReference>
<comment type="caution">
    <text evidence="8">The sequence shown here is derived from an EMBL/GenBank/DDBJ whole genome shotgun (WGS) entry which is preliminary data.</text>
</comment>
<dbReference type="AlphaFoldDB" id="A0AAN7WJH0"/>
<feature type="domain" description="Zn(2)-C6 fungal-type" evidence="7">
    <location>
        <begin position="221"/>
        <end position="254"/>
    </location>
</feature>
<comment type="subcellular location">
    <subcellularLocation>
        <location evidence="1">Nucleus</location>
    </subcellularLocation>
</comment>
<dbReference type="GO" id="GO:0045944">
    <property type="term" value="P:positive regulation of transcription by RNA polymerase II"/>
    <property type="evidence" value="ECO:0007669"/>
    <property type="project" value="UniProtKB-ARBA"/>
</dbReference>
<dbReference type="SMART" id="SM00066">
    <property type="entry name" value="GAL4"/>
    <property type="match status" value="1"/>
</dbReference>
<dbReference type="PROSITE" id="PS50048">
    <property type="entry name" value="ZN2_CY6_FUNGAL_2"/>
    <property type="match status" value="1"/>
</dbReference>
<dbReference type="InterPro" id="IPR050987">
    <property type="entry name" value="AtrR-like"/>
</dbReference>
<dbReference type="EMBL" id="JAWIZZ010000056">
    <property type="protein sequence ID" value="KAK5774025.1"/>
    <property type="molecule type" value="Genomic_DNA"/>
</dbReference>
<keyword evidence="9" id="KW-1185">Reference proteome</keyword>
<feature type="coiled-coil region" evidence="5">
    <location>
        <begin position="261"/>
        <end position="288"/>
    </location>
</feature>
<evidence type="ECO:0000256" key="1">
    <source>
        <dbReference type="ARBA" id="ARBA00004123"/>
    </source>
</evidence>
<evidence type="ECO:0000256" key="3">
    <source>
        <dbReference type="ARBA" id="ARBA00023125"/>
    </source>
</evidence>
<evidence type="ECO:0000256" key="5">
    <source>
        <dbReference type="SAM" id="Coils"/>
    </source>
</evidence>
<dbReference type="PANTHER" id="PTHR46910">
    <property type="entry name" value="TRANSCRIPTION FACTOR PDR1"/>
    <property type="match status" value="1"/>
</dbReference>
<keyword evidence="3" id="KW-0238">DNA-binding</keyword>
<evidence type="ECO:0000313" key="9">
    <source>
        <dbReference type="Proteomes" id="UP001306508"/>
    </source>
</evidence>
<keyword evidence="4" id="KW-0539">Nucleus</keyword>
<gene>
    <name evidence="8" type="ORF">RI543_004559</name>
</gene>
<dbReference type="PROSITE" id="PS00463">
    <property type="entry name" value="ZN2_CY6_FUNGAL_1"/>
    <property type="match status" value="1"/>
</dbReference>
<dbReference type="GO" id="GO:0000981">
    <property type="term" value="F:DNA-binding transcription factor activity, RNA polymerase II-specific"/>
    <property type="evidence" value="ECO:0007669"/>
    <property type="project" value="InterPro"/>
</dbReference>
<dbReference type="CDD" id="cd00067">
    <property type="entry name" value="GAL4"/>
    <property type="match status" value="1"/>
</dbReference>
<name>A0AAN7WJH0_9SACH</name>
<proteinExistence type="predicted"/>
<feature type="region of interest" description="Disordered" evidence="6">
    <location>
        <begin position="1"/>
        <end position="21"/>
    </location>
</feature>
<evidence type="ECO:0000259" key="7">
    <source>
        <dbReference type="PROSITE" id="PS50048"/>
    </source>
</evidence>
<dbReference type="SUPFAM" id="SSF57701">
    <property type="entry name" value="Zn2/Cys6 DNA-binding domain"/>
    <property type="match status" value="1"/>
</dbReference>
<dbReference type="InterPro" id="IPR036864">
    <property type="entry name" value="Zn2-C6_fun-type_DNA-bd_sf"/>
</dbReference>
<dbReference type="GO" id="GO:0003677">
    <property type="term" value="F:DNA binding"/>
    <property type="evidence" value="ECO:0007669"/>
    <property type="project" value="UniProtKB-KW"/>
</dbReference>
<evidence type="ECO:0000256" key="2">
    <source>
        <dbReference type="ARBA" id="ARBA00022723"/>
    </source>
</evidence>
<dbReference type="GO" id="GO:0005634">
    <property type="term" value="C:nucleus"/>
    <property type="evidence" value="ECO:0007669"/>
    <property type="project" value="UniProtKB-SubCell"/>
</dbReference>
<dbReference type="Proteomes" id="UP001306508">
    <property type="component" value="Unassembled WGS sequence"/>
</dbReference>
<dbReference type="InterPro" id="IPR001138">
    <property type="entry name" value="Zn2Cys6_DnaBD"/>
</dbReference>
<protein>
    <recommendedName>
        <fullName evidence="7">Zn(2)-C6 fungal-type domain-containing protein</fullName>
    </recommendedName>
</protein>
<organism evidence="8 9">
    <name type="scientific">Arxiozyma heterogenica</name>
    <dbReference type="NCBI Taxonomy" id="278026"/>
    <lineage>
        <taxon>Eukaryota</taxon>
        <taxon>Fungi</taxon>
        <taxon>Dikarya</taxon>
        <taxon>Ascomycota</taxon>
        <taxon>Saccharomycotina</taxon>
        <taxon>Saccharomycetes</taxon>
        <taxon>Saccharomycetales</taxon>
        <taxon>Saccharomycetaceae</taxon>
        <taxon>Arxiozyma</taxon>
    </lineage>
</organism>
<evidence type="ECO:0000313" key="8">
    <source>
        <dbReference type="EMBL" id="KAK5774025.1"/>
    </source>
</evidence>
<dbReference type="Gene3D" id="4.10.240.10">
    <property type="entry name" value="Zn(2)-C6 fungal-type DNA-binding domain"/>
    <property type="match status" value="1"/>
</dbReference>
<reference evidence="9" key="1">
    <citation type="submission" date="2023-07" db="EMBL/GenBank/DDBJ databases">
        <title>A draft genome of Kazachstania heterogenica Y-27499.</title>
        <authorList>
            <person name="Donic C."/>
            <person name="Kralova J.S."/>
            <person name="Fidel L."/>
            <person name="Ben-Dor S."/>
            <person name="Jung S."/>
        </authorList>
    </citation>
    <scope>NUCLEOTIDE SEQUENCE [LARGE SCALE GENOMIC DNA]</scope>
    <source>
        <strain evidence="9">Y27499</strain>
    </source>
</reference>
<dbReference type="GO" id="GO:0008270">
    <property type="term" value="F:zinc ion binding"/>
    <property type="evidence" value="ECO:0007669"/>
    <property type="project" value="InterPro"/>
</dbReference>